<dbReference type="EMBL" id="ASPP01002304">
    <property type="protein sequence ID" value="ETO34760.1"/>
    <property type="molecule type" value="Genomic_DNA"/>
</dbReference>
<comment type="caution">
    <text evidence="9">The sequence shown here is derived from an EMBL/GenBank/DDBJ whole genome shotgun (WGS) entry which is preliminary data.</text>
</comment>
<dbReference type="Proteomes" id="UP000023152">
    <property type="component" value="Unassembled WGS sequence"/>
</dbReference>
<comment type="similarity">
    <text evidence="1 7">Belongs to the phospholipase B-like family.</text>
</comment>
<dbReference type="Gene3D" id="3.60.60.30">
    <property type="match status" value="1"/>
</dbReference>
<sequence>MKYFWCALLASIASARLKANNIVEVSVLINGNQNTYQVVEGIAPNADVTASYMDGMSSVGWGLLNVTITNKQGTKGYLTSVRIYEIYMNTYNVSGLWDFTNGPSATLREFLNTQQQYMDSQIEAHSSNDQFWWYAKLLQEQFNGLWYGYNLSITEGY</sequence>
<keyword evidence="10" id="KW-1185">Reference proteome</keyword>
<dbReference type="GO" id="GO:0005576">
    <property type="term" value="C:extracellular region"/>
    <property type="evidence" value="ECO:0007669"/>
    <property type="project" value="TreeGrafter"/>
</dbReference>
<keyword evidence="4 7" id="KW-0442">Lipid degradation</keyword>
<keyword evidence="3 7" id="KW-0378">Hydrolase</keyword>
<feature type="chain" id="PRO_5013288762" description="Phospholipase B-like" evidence="8">
    <location>
        <begin position="16"/>
        <end position="157"/>
    </location>
</feature>
<evidence type="ECO:0000256" key="3">
    <source>
        <dbReference type="ARBA" id="ARBA00022801"/>
    </source>
</evidence>
<accession>X6P884</accession>
<comment type="function">
    <text evidence="7">Putative phospholipase.</text>
</comment>
<protein>
    <recommendedName>
        <fullName evidence="7">Phospholipase B-like</fullName>
        <ecNumber evidence="7">3.1.1.-</ecNumber>
    </recommendedName>
</protein>
<evidence type="ECO:0000256" key="5">
    <source>
        <dbReference type="ARBA" id="ARBA00023098"/>
    </source>
</evidence>
<dbReference type="Pfam" id="PF04916">
    <property type="entry name" value="Phospholip_B"/>
    <property type="match status" value="1"/>
</dbReference>
<dbReference type="PANTHER" id="PTHR12370:SF3">
    <property type="entry name" value="PHOSPHOLIPASE B-LIKE 2-RELATED"/>
    <property type="match status" value="1"/>
</dbReference>
<gene>
    <name evidence="9" type="ORF">RFI_02330</name>
</gene>
<dbReference type="InterPro" id="IPR007000">
    <property type="entry name" value="PLipase_B-like"/>
</dbReference>
<keyword evidence="5 7" id="KW-0443">Lipid metabolism</keyword>
<evidence type="ECO:0000256" key="6">
    <source>
        <dbReference type="ARBA" id="ARBA00023180"/>
    </source>
</evidence>
<dbReference type="GO" id="GO:0009395">
    <property type="term" value="P:phospholipid catabolic process"/>
    <property type="evidence" value="ECO:0007669"/>
    <property type="project" value="TreeGrafter"/>
</dbReference>
<dbReference type="AlphaFoldDB" id="X6P884"/>
<dbReference type="EC" id="3.1.1.-" evidence="7"/>
<dbReference type="GO" id="GO:0004620">
    <property type="term" value="F:phospholipase activity"/>
    <property type="evidence" value="ECO:0007669"/>
    <property type="project" value="InterPro"/>
</dbReference>
<keyword evidence="6" id="KW-0325">Glycoprotein</keyword>
<evidence type="ECO:0000313" key="10">
    <source>
        <dbReference type="Proteomes" id="UP000023152"/>
    </source>
</evidence>
<evidence type="ECO:0000256" key="7">
    <source>
        <dbReference type="RuleBase" id="RU364138"/>
    </source>
</evidence>
<name>X6P884_RETFI</name>
<feature type="non-terminal residue" evidence="9">
    <location>
        <position position="157"/>
    </location>
</feature>
<feature type="signal peptide" evidence="8">
    <location>
        <begin position="1"/>
        <end position="15"/>
    </location>
</feature>
<dbReference type="OrthoDB" id="419508at2759"/>
<evidence type="ECO:0000256" key="8">
    <source>
        <dbReference type="SAM" id="SignalP"/>
    </source>
</evidence>
<evidence type="ECO:0000313" key="9">
    <source>
        <dbReference type="EMBL" id="ETO34760.1"/>
    </source>
</evidence>
<evidence type="ECO:0000256" key="1">
    <source>
        <dbReference type="ARBA" id="ARBA00007835"/>
    </source>
</evidence>
<proteinExistence type="inferred from homology"/>
<evidence type="ECO:0000256" key="4">
    <source>
        <dbReference type="ARBA" id="ARBA00022963"/>
    </source>
</evidence>
<keyword evidence="2 8" id="KW-0732">Signal</keyword>
<dbReference type="PANTHER" id="PTHR12370">
    <property type="entry name" value="PHOSPHOLIPASE B-RELATED"/>
    <property type="match status" value="1"/>
</dbReference>
<evidence type="ECO:0000256" key="2">
    <source>
        <dbReference type="ARBA" id="ARBA00022729"/>
    </source>
</evidence>
<reference evidence="9 10" key="1">
    <citation type="journal article" date="2013" name="Curr. Biol.">
        <title>The Genome of the Foraminiferan Reticulomyxa filosa.</title>
        <authorList>
            <person name="Glockner G."/>
            <person name="Hulsmann N."/>
            <person name="Schleicher M."/>
            <person name="Noegel A.A."/>
            <person name="Eichinger L."/>
            <person name="Gallinger C."/>
            <person name="Pawlowski J."/>
            <person name="Sierra R."/>
            <person name="Euteneuer U."/>
            <person name="Pillet L."/>
            <person name="Moustafa A."/>
            <person name="Platzer M."/>
            <person name="Groth M."/>
            <person name="Szafranski K."/>
            <person name="Schliwa M."/>
        </authorList>
    </citation>
    <scope>NUCLEOTIDE SEQUENCE [LARGE SCALE GENOMIC DNA]</scope>
</reference>
<organism evidence="9 10">
    <name type="scientific">Reticulomyxa filosa</name>
    <dbReference type="NCBI Taxonomy" id="46433"/>
    <lineage>
        <taxon>Eukaryota</taxon>
        <taxon>Sar</taxon>
        <taxon>Rhizaria</taxon>
        <taxon>Retaria</taxon>
        <taxon>Foraminifera</taxon>
        <taxon>Monothalamids</taxon>
        <taxon>Reticulomyxidae</taxon>
        <taxon>Reticulomyxa</taxon>
    </lineage>
</organism>